<dbReference type="AlphaFoldDB" id="A0A7X3FXD2"/>
<protein>
    <submittedName>
        <fullName evidence="1">Uncharacterized protein</fullName>
    </submittedName>
</protein>
<keyword evidence="2" id="KW-1185">Reference proteome</keyword>
<accession>A0A7X3FXD2</accession>
<proteinExistence type="predicted"/>
<dbReference type="RefSeq" id="WP_160407923.1">
    <property type="nucleotide sequence ID" value="NZ_WSES01000002.1"/>
</dbReference>
<sequence length="193" mass="20847">MSVEGPDLESLVRRLAGTPPEFTDEPRIGGSGRVAVAAVVNDLLYLHGARAPHAALAPFEGGSVRADRNRLALVLIIAWLLADDGLRALDPGQPALLDALAGVARELAAVPAHRYVDDAERREELARTVVARLGCHPYGETPEQAGDRLAAVSAAERRRLLDASRAAERRAREIREALVRKAAEESADKWTRE</sequence>
<name>A0A7X3FXD2_9BURK</name>
<evidence type="ECO:0000313" key="1">
    <source>
        <dbReference type="EMBL" id="MVW59769.1"/>
    </source>
</evidence>
<dbReference type="EMBL" id="WSES01000002">
    <property type="protein sequence ID" value="MVW59769.1"/>
    <property type="molecule type" value="Genomic_DNA"/>
</dbReference>
<reference evidence="1 2" key="1">
    <citation type="submission" date="2019-12" db="EMBL/GenBank/DDBJ databases">
        <authorList>
            <person name="Li C."/>
            <person name="Zhao J."/>
        </authorList>
    </citation>
    <scope>NUCLEOTIDE SEQUENCE [LARGE SCALE GENOMIC DNA]</scope>
    <source>
        <strain evidence="1 2">NEAU-DD11</strain>
    </source>
</reference>
<comment type="caution">
    <text evidence="1">The sequence shown here is derived from an EMBL/GenBank/DDBJ whole genome shotgun (WGS) entry which is preliminary data.</text>
</comment>
<gene>
    <name evidence="1" type="ORF">GPY61_07485</name>
</gene>
<evidence type="ECO:0000313" key="2">
    <source>
        <dbReference type="Proteomes" id="UP000443353"/>
    </source>
</evidence>
<dbReference type="Proteomes" id="UP000443353">
    <property type="component" value="Unassembled WGS sequence"/>
</dbReference>
<organism evidence="1 2">
    <name type="scientific">Massilia cellulosiltytica</name>
    <dbReference type="NCBI Taxonomy" id="2683234"/>
    <lineage>
        <taxon>Bacteria</taxon>
        <taxon>Pseudomonadati</taxon>
        <taxon>Pseudomonadota</taxon>
        <taxon>Betaproteobacteria</taxon>
        <taxon>Burkholderiales</taxon>
        <taxon>Oxalobacteraceae</taxon>
        <taxon>Telluria group</taxon>
        <taxon>Massilia</taxon>
    </lineage>
</organism>